<dbReference type="AlphaFoldDB" id="A0A7S0WVP1"/>
<dbReference type="Pfam" id="PF02353">
    <property type="entry name" value="CMAS"/>
    <property type="match status" value="1"/>
</dbReference>
<dbReference type="EMBL" id="HBFA01036022">
    <property type="protein sequence ID" value="CAD8687180.1"/>
    <property type="molecule type" value="Transcribed_RNA"/>
</dbReference>
<dbReference type="CDD" id="cd02440">
    <property type="entry name" value="AdoMet_MTases"/>
    <property type="match status" value="1"/>
</dbReference>
<gene>
    <name evidence="2" type="ORF">POBO1169_LOCUS18047</name>
</gene>
<evidence type="ECO:0000256" key="1">
    <source>
        <dbReference type="ARBA" id="ARBA00010815"/>
    </source>
</evidence>
<dbReference type="PANTHER" id="PTHR43832">
    <property type="match status" value="1"/>
</dbReference>
<dbReference type="PANTHER" id="PTHR43832:SF1">
    <property type="entry name" value="S-ADENOSYL-L-METHIONINE-DEPENDENT METHYLTRANSFERASES SUPERFAMILY PROTEIN"/>
    <property type="match status" value="1"/>
</dbReference>
<comment type="similarity">
    <text evidence="1">Belongs to the CFA/CMAS family.</text>
</comment>
<reference evidence="2" key="1">
    <citation type="submission" date="2021-01" db="EMBL/GenBank/DDBJ databases">
        <authorList>
            <person name="Corre E."/>
            <person name="Pelletier E."/>
            <person name="Niang G."/>
            <person name="Scheremetjew M."/>
            <person name="Finn R."/>
            <person name="Kale V."/>
            <person name="Holt S."/>
            <person name="Cochrane G."/>
            <person name="Meng A."/>
            <person name="Brown T."/>
            <person name="Cohen L."/>
        </authorList>
    </citation>
    <scope>NUCLEOTIDE SEQUENCE</scope>
    <source>
        <strain evidence="2">CCMP722</strain>
    </source>
</reference>
<accession>A0A7S0WVP1</accession>
<dbReference type="InterPro" id="IPR029063">
    <property type="entry name" value="SAM-dependent_MTases_sf"/>
</dbReference>
<protein>
    <submittedName>
        <fullName evidence="2">Uncharacterized protein</fullName>
    </submittedName>
</protein>
<sequence>MVITTLKFFLGFVYEYAFKAIMTLIEMNIVPDFIIRRGVRMLQQTRIDVEEKSGVEERQRWFMDLVEGVKKRNIAEQTGAANEQHYEVPTKFYEYVLGKNFKYSCCLFNSPNDSLDAAEVAMLELYCQRAQLQDGQNVLELGCGWGSLCLFVAKKYPKSSVTAVSNSKTQKEYIMGECVKRGINNLQVVTADINAFAPPQPGSYDRCVSIEMFEHMKNYKELMYRVNSWLKPGGMLFVHIFVHKAFAYHFEVQSEDDWMARYFFTGGTMPSDHLLLYFQENLKIVDHWNVNGTHYALTSEAWLKNMDNHKKQVMPIIRETYGAHQQTKWFVYWRLFFIAVAEMFAWDKGNEWYVSHYLFEKPAA</sequence>
<organism evidence="2">
    <name type="scientific">Pyramimonas obovata</name>
    <dbReference type="NCBI Taxonomy" id="1411642"/>
    <lineage>
        <taxon>Eukaryota</taxon>
        <taxon>Viridiplantae</taxon>
        <taxon>Chlorophyta</taxon>
        <taxon>Pyramimonadophyceae</taxon>
        <taxon>Pyramimonadales</taxon>
        <taxon>Pyramimonadaceae</taxon>
        <taxon>Pyramimonas</taxon>
        <taxon>Pyramimonas incertae sedis</taxon>
    </lineage>
</organism>
<dbReference type="SUPFAM" id="SSF53335">
    <property type="entry name" value="S-adenosyl-L-methionine-dependent methyltransferases"/>
    <property type="match status" value="1"/>
</dbReference>
<dbReference type="Gene3D" id="3.40.50.150">
    <property type="entry name" value="Vaccinia Virus protein VP39"/>
    <property type="match status" value="1"/>
</dbReference>
<dbReference type="FunFam" id="3.40.50.150:FF:000554">
    <property type="entry name" value="Cation-transporting ATPase"/>
    <property type="match status" value="1"/>
</dbReference>
<proteinExistence type="inferred from homology"/>
<name>A0A7S0WVP1_9CHLO</name>
<evidence type="ECO:0000313" key="2">
    <source>
        <dbReference type="EMBL" id="CAD8687180.1"/>
    </source>
</evidence>